<dbReference type="PANTHER" id="PTHR22870:SF408">
    <property type="entry name" value="OS09G0560450 PROTEIN"/>
    <property type="match status" value="1"/>
</dbReference>
<evidence type="ECO:0000313" key="4">
    <source>
        <dbReference type="Proteomes" id="UP000054639"/>
    </source>
</evidence>
<dbReference type="EMBL" id="LNYR01000049">
    <property type="protein sequence ID" value="KTD42497.1"/>
    <property type="molecule type" value="Genomic_DNA"/>
</dbReference>
<dbReference type="PANTHER" id="PTHR22870">
    <property type="entry name" value="REGULATOR OF CHROMOSOME CONDENSATION"/>
    <property type="match status" value="1"/>
</dbReference>
<proteinExistence type="predicted"/>
<dbReference type="Gene3D" id="2.130.10.30">
    <property type="entry name" value="Regulator of chromosome condensation 1/beta-lactamase-inhibitor protein II"/>
    <property type="match status" value="2"/>
</dbReference>
<dbReference type="Proteomes" id="UP000254230">
    <property type="component" value="Unassembled WGS sequence"/>
</dbReference>
<evidence type="ECO:0000313" key="3">
    <source>
        <dbReference type="EMBL" id="STY17048.1"/>
    </source>
</evidence>
<reference evidence="2 4" key="1">
    <citation type="submission" date="2015-11" db="EMBL/GenBank/DDBJ databases">
        <title>Genomic analysis of 38 Legionella species identifies large and diverse effector repertoires.</title>
        <authorList>
            <person name="Burstein D."/>
            <person name="Amaro F."/>
            <person name="Zusman T."/>
            <person name="Lifshitz Z."/>
            <person name="Cohen O."/>
            <person name="Gilbert J.A."/>
            <person name="Pupko T."/>
            <person name="Shuman H.A."/>
            <person name="Segal G."/>
        </authorList>
    </citation>
    <scope>NUCLEOTIDE SEQUENCE [LARGE SCALE GENOMIC DNA]</scope>
    <source>
        <strain evidence="2 4">ATCC 49507</strain>
    </source>
</reference>
<keyword evidence="1" id="KW-0677">Repeat</keyword>
<dbReference type="InterPro" id="IPR000408">
    <property type="entry name" value="Reg_chr_condens"/>
</dbReference>
<dbReference type="InterPro" id="IPR009091">
    <property type="entry name" value="RCC1/BLIP-II"/>
</dbReference>
<gene>
    <name evidence="2" type="ORF">Lqua_3475</name>
    <name evidence="3" type="ORF">NCTC12376_00842</name>
</gene>
<accession>A0A378KUI5</accession>
<dbReference type="SUPFAM" id="SSF50985">
    <property type="entry name" value="RCC1/BLIP-II"/>
    <property type="match status" value="1"/>
</dbReference>
<keyword evidence="4" id="KW-1185">Reference proteome</keyword>
<dbReference type="STRING" id="45072.Lqua_3475"/>
<dbReference type="Proteomes" id="UP000054639">
    <property type="component" value="Unassembled WGS sequence"/>
</dbReference>
<dbReference type="EMBL" id="UGOW01000001">
    <property type="protein sequence ID" value="STY17048.1"/>
    <property type="molecule type" value="Genomic_DNA"/>
</dbReference>
<dbReference type="OrthoDB" id="5645144at2"/>
<dbReference type="PROSITE" id="PS50012">
    <property type="entry name" value="RCC1_3"/>
    <property type="match status" value="5"/>
</dbReference>
<dbReference type="AlphaFoldDB" id="A0A378KUI5"/>
<reference evidence="3 5" key="2">
    <citation type="submission" date="2018-06" db="EMBL/GenBank/DDBJ databases">
        <authorList>
            <consortium name="Pathogen Informatics"/>
            <person name="Doyle S."/>
        </authorList>
    </citation>
    <scope>NUCLEOTIDE SEQUENCE [LARGE SCALE GENOMIC DNA]</scope>
    <source>
        <strain evidence="3 5">NCTC12376</strain>
    </source>
</reference>
<name>A0A378KUI5_9GAMM</name>
<evidence type="ECO:0000313" key="2">
    <source>
        <dbReference type="EMBL" id="KTD42497.1"/>
    </source>
</evidence>
<sequence>MFSKELNEHCSSKVLHSVSLPKDIWLEIALNCTSPQDCYKVLILNKLTAELLKDEIFHSELNKRKLSSLQVFCGGDATFLLTLVQGKSLLLGTGKNEYYQLGSQQNRNQKQYIPITLPDEMVCVQSVRASHFLSVICGRDKDNHPMVIAYGTNIQGQLDTSNSFNTPLFTPIKLPEQMTTVEDLVTGSLHSILYGRNKENQLIVAVCGYNEYGQLGTGDTVRRNYFTPITVPTEMICIEKICAGGYHSLISGRDKNNQLILAACGANVHGQLGTKDELNRHQFTLIQLPEDIKKIVDIQAGIRHSVILGLNQDNRPIVLTCGANNLGQLGTGNLLNTNRFTPIPLPEGMQTVNNIEAGGYHTLICGRKQNNQPMVALCGYNEFGQLGTGDNINQSELTVINLPPEMVTVDDVVAGERHSIIIGRSRTNQPVLAACGRNINGQLGIGDLKDRNQFCIIGKFWYLRSQESNLLTFFSQPKQNDDQSQSICFSLSGR</sequence>
<evidence type="ECO:0000256" key="1">
    <source>
        <dbReference type="ARBA" id="ARBA00022737"/>
    </source>
</evidence>
<organism evidence="3 5">
    <name type="scientific">Legionella quateirensis</name>
    <dbReference type="NCBI Taxonomy" id="45072"/>
    <lineage>
        <taxon>Bacteria</taxon>
        <taxon>Pseudomonadati</taxon>
        <taxon>Pseudomonadota</taxon>
        <taxon>Gammaproteobacteria</taxon>
        <taxon>Legionellales</taxon>
        <taxon>Legionellaceae</taxon>
        <taxon>Legionella</taxon>
    </lineage>
</organism>
<evidence type="ECO:0000313" key="5">
    <source>
        <dbReference type="Proteomes" id="UP000254230"/>
    </source>
</evidence>
<protein>
    <submittedName>
        <fullName evidence="3">UVB-resistance protein UVR8</fullName>
    </submittedName>
</protein>
<dbReference type="InterPro" id="IPR051210">
    <property type="entry name" value="Ub_ligase/GEF_domain"/>
</dbReference>
<dbReference type="RefSeq" id="WP_058475582.1">
    <property type="nucleotide sequence ID" value="NZ_CAAAIL010000012.1"/>
</dbReference>
<dbReference type="Pfam" id="PF00415">
    <property type="entry name" value="RCC1"/>
    <property type="match status" value="3"/>
</dbReference>